<comment type="caution">
    <text evidence="4">The sequence shown here is derived from an EMBL/GenBank/DDBJ whole genome shotgun (WGS) entry which is preliminary data.</text>
</comment>
<dbReference type="PANTHER" id="PTHR37423:SF2">
    <property type="entry name" value="MEMBRANE-BOUND LYTIC MUREIN TRANSGLYCOSYLASE C"/>
    <property type="match status" value="1"/>
</dbReference>
<dbReference type="Proteomes" id="UP000321548">
    <property type="component" value="Unassembled WGS sequence"/>
</dbReference>
<dbReference type="PANTHER" id="PTHR37423">
    <property type="entry name" value="SOLUBLE LYTIC MUREIN TRANSGLYCOSYLASE-RELATED"/>
    <property type="match status" value="1"/>
</dbReference>
<feature type="signal peptide" evidence="2">
    <location>
        <begin position="1"/>
        <end position="35"/>
    </location>
</feature>
<dbReference type="SUPFAM" id="SSF53955">
    <property type="entry name" value="Lysozyme-like"/>
    <property type="match status" value="1"/>
</dbReference>
<dbReference type="GO" id="GO:0000270">
    <property type="term" value="P:peptidoglycan metabolic process"/>
    <property type="evidence" value="ECO:0007669"/>
    <property type="project" value="InterPro"/>
</dbReference>
<dbReference type="InterPro" id="IPR008258">
    <property type="entry name" value="Transglycosylase_SLT_dom_1"/>
</dbReference>
<evidence type="ECO:0000313" key="5">
    <source>
        <dbReference type="Proteomes" id="UP000321548"/>
    </source>
</evidence>
<dbReference type="SUPFAM" id="SSF81901">
    <property type="entry name" value="HCP-like"/>
    <property type="match status" value="1"/>
</dbReference>
<dbReference type="GO" id="GO:0008933">
    <property type="term" value="F:peptidoglycan lytic transglycosylase activity"/>
    <property type="evidence" value="ECO:0007669"/>
    <property type="project" value="InterPro"/>
</dbReference>
<keyword evidence="5" id="KW-1185">Reference proteome</keyword>
<sequence length="366" mass="39033">MTKTATRPTAVRSFVGRPSRAAGSLLLASALLAAAAPAGLRASPGPTGGQDAARVAERAATARALIDEALRHENAEGTPRDYARAHELYCQAARLNNADALHRLGWMYANGRGVARNDAIAHSLFSRAAEYGSEVAERLAGMVRAEPGAAASLPDCLVVKKVRDTGPTPQVDDPATFVAAPDTPARRKLVQAVVAQAREYRVDPRLVFAIMRAESNFDPNARSPRNAQGLMQLIPETAERFAVADILDPVQNVRGGVRYLRWLLSYFRGDVVLALAAYNAGEGAVDRFRGVPPYAETMAYVARIRALYPHDRHPFDPRVAEASPVVATAAPTASPVAAASAASPRIATPVRYFLGSIDAPLAQSNR</sequence>
<evidence type="ECO:0000256" key="1">
    <source>
        <dbReference type="ARBA" id="ARBA00007734"/>
    </source>
</evidence>
<dbReference type="GO" id="GO:0016020">
    <property type="term" value="C:membrane"/>
    <property type="evidence" value="ECO:0007669"/>
    <property type="project" value="InterPro"/>
</dbReference>
<dbReference type="OrthoDB" id="9815002at2"/>
<dbReference type="InterPro" id="IPR006597">
    <property type="entry name" value="Sel1-like"/>
</dbReference>
<dbReference type="SMART" id="SM00671">
    <property type="entry name" value="SEL1"/>
    <property type="match status" value="2"/>
</dbReference>
<dbReference type="Gene3D" id="1.25.40.10">
    <property type="entry name" value="Tetratricopeptide repeat domain"/>
    <property type="match status" value="1"/>
</dbReference>
<dbReference type="InterPro" id="IPR011990">
    <property type="entry name" value="TPR-like_helical_dom_sf"/>
</dbReference>
<evidence type="ECO:0000313" key="4">
    <source>
        <dbReference type="EMBL" id="TXL65941.1"/>
    </source>
</evidence>
<dbReference type="Gene3D" id="1.10.530.10">
    <property type="match status" value="1"/>
</dbReference>
<evidence type="ECO:0000256" key="2">
    <source>
        <dbReference type="SAM" id="SignalP"/>
    </source>
</evidence>
<dbReference type="InterPro" id="IPR000189">
    <property type="entry name" value="Transglyc_AS"/>
</dbReference>
<name>A0A5C8NXU9_9BURK</name>
<feature type="domain" description="Transglycosylase SLT" evidence="3">
    <location>
        <begin position="195"/>
        <end position="287"/>
    </location>
</feature>
<dbReference type="CDD" id="cd16896">
    <property type="entry name" value="LT_Slt70-like"/>
    <property type="match status" value="1"/>
</dbReference>
<dbReference type="Pfam" id="PF08238">
    <property type="entry name" value="Sel1"/>
    <property type="match status" value="2"/>
</dbReference>
<dbReference type="EMBL" id="VDUY01000003">
    <property type="protein sequence ID" value="TXL65941.1"/>
    <property type="molecule type" value="Genomic_DNA"/>
</dbReference>
<comment type="similarity">
    <text evidence="1">Belongs to the transglycosylase Slt family.</text>
</comment>
<dbReference type="PROSITE" id="PS00922">
    <property type="entry name" value="TRANSGLYCOSYLASE"/>
    <property type="match status" value="1"/>
</dbReference>
<feature type="chain" id="PRO_5022875467" evidence="2">
    <location>
        <begin position="36"/>
        <end position="366"/>
    </location>
</feature>
<keyword evidence="2" id="KW-0732">Signal</keyword>
<dbReference type="InterPro" id="IPR023346">
    <property type="entry name" value="Lysozyme-like_dom_sf"/>
</dbReference>
<dbReference type="AlphaFoldDB" id="A0A5C8NXU9"/>
<reference evidence="4 5" key="1">
    <citation type="submission" date="2019-06" db="EMBL/GenBank/DDBJ databases">
        <title>Quisquiliibacterium sp. nov., isolated from a maize field.</title>
        <authorList>
            <person name="Lin S.-Y."/>
            <person name="Tsai C.-F."/>
            <person name="Young C.-C."/>
        </authorList>
    </citation>
    <scope>NUCLEOTIDE SEQUENCE [LARGE SCALE GENOMIC DNA]</scope>
    <source>
        <strain evidence="4 5">CC-CFT501</strain>
    </source>
</reference>
<gene>
    <name evidence="4" type="ORF">FHP08_07615</name>
</gene>
<dbReference type="RefSeq" id="WP_147703855.1">
    <property type="nucleotide sequence ID" value="NZ_VDUY01000003.1"/>
</dbReference>
<evidence type="ECO:0000259" key="3">
    <source>
        <dbReference type="Pfam" id="PF01464"/>
    </source>
</evidence>
<protein>
    <submittedName>
        <fullName evidence="4">Lytic transglycosylase domain-containing protein</fullName>
    </submittedName>
</protein>
<proteinExistence type="inferred from homology"/>
<organism evidence="4 5">
    <name type="scientific">Zeimonas arvi</name>
    <dbReference type="NCBI Taxonomy" id="2498847"/>
    <lineage>
        <taxon>Bacteria</taxon>
        <taxon>Pseudomonadati</taxon>
        <taxon>Pseudomonadota</taxon>
        <taxon>Betaproteobacteria</taxon>
        <taxon>Burkholderiales</taxon>
        <taxon>Burkholderiaceae</taxon>
        <taxon>Zeimonas</taxon>
    </lineage>
</organism>
<dbReference type="Pfam" id="PF01464">
    <property type="entry name" value="SLT"/>
    <property type="match status" value="1"/>
</dbReference>
<accession>A0A5C8NXU9</accession>